<dbReference type="EMBL" id="CP071091">
    <property type="protein sequence ID" value="QSQ17785.1"/>
    <property type="molecule type" value="Genomic_DNA"/>
</dbReference>
<evidence type="ECO:0008006" key="3">
    <source>
        <dbReference type="Google" id="ProtNLM"/>
    </source>
</evidence>
<evidence type="ECO:0000313" key="2">
    <source>
        <dbReference type="Proteomes" id="UP000663090"/>
    </source>
</evidence>
<keyword evidence="2" id="KW-1185">Reference proteome</keyword>
<accession>A0ABX7NJQ5</accession>
<sequence length="222" mass="24850">MGALFAWMTAAVLAQSGPCWTPEDTSPGWKRVELPDKGRALMAPSDVDQFRSGESVLLRESNPRTYVSGTATKLGRMVFTFQFPPNTRRLELGFVESLRGAQVDVTAYVGMRALPLLDEKRIPGRELALEWGSEDVTSVVVEVHHHLRSRPVVSSWWTTRSAWPEQDTALDAGFKSPRSLYFFHPGGGRVLHLCHRPGVSLRTSRWLREEDRPTTVALTPVP</sequence>
<name>A0ABX7NJQ5_9BACT</name>
<organism evidence="1 2">
    <name type="scientific">Myxococcus landrumensis</name>
    <dbReference type="NCBI Taxonomy" id="2813577"/>
    <lineage>
        <taxon>Bacteria</taxon>
        <taxon>Pseudomonadati</taxon>
        <taxon>Myxococcota</taxon>
        <taxon>Myxococcia</taxon>
        <taxon>Myxococcales</taxon>
        <taxon>Cystobacterineae</taxon>
        <taxon>Myxococcaceae</taxon>
        <taxon>Myxococcus</taxon>
    </lineage>
</organism>
<reference evidence="1 2" key="1">
    <citation type="submission" date="2021-02" db="EMBL/GenBank/DDBJ databases">
        <title>De Novo genome assembly of isolated myxobacteria.</title>
        <authorList>
            <person name="Stevens D.C."/>
        </authorList>
    </citation>
    <scope>NUCLEOTIDE SEQUENCE [LARGE SCALE GENOMIC DNA]</scope>
    <source>
        <strain evidence="1 2">SCHIC003</strain>
    </source>
</reference>
<protein>
    <recommendedName>
        <fullName evidence="3">Lipoprotein</fullName>
    </recommendedName>
</protein>
<dbReference type="RefSeq" id="WP_206719408.1">
    <property type="nucleotide sequence ID" value="NZ_CP071091.1"/>
</dbReference>
<proteinExistence type="predicted"/>
<dbReference type="Proteomes" id="UP000663090">
    <property type="component" value="Chromosome"/>
</dbReference>
<gene>
    <name evidence="1" type="ORF">JY572_17880</name>
</gene>
<evidence type="ECO:0000313" key="1">
    <source>
        <dbReference type="EMBL" id="QSQ17785.1"/>
    </source>
</evidence>